<comment type="caution">
    <text evidence="2">The sequence shown here is derived from an EMBL/GenBank/DDBJ whole genome shotgun (WGS) entry which is preliminary data.</text>
</comment>
<proteinExistence type="predicted"/>
<accession>A0A9X3XHM2</accession>
<dbReference type="AlphaFoldDB" id="A0A9X3XHM2"/>
<gene>
    <name evidence="2" type="ORF">KEG57_54110</name>
</gene>
<evidence type="ECO:0000313" key="3">
    <source>
        <dbReference type="Proteomes" id="UP001151081"/>
    </source>
</evidence>
<organism evidence="2 3">
    <name type="scientific">Polyangium jinanense</name>
    <dbReference type="NCBI Taxonomy" id="2829994"/>
    <lineage>
        <taxon>Bacteria</taxon>
        <taxon>Pseudomonadati</taxon>
        <taxon>Myxococcota</taxon>
        <taxon>Polyangia</taxon>
        <taxon>Polyangiales</taxon>
        <taxon>Polyangiaceae</taxon>
        <taxon>Polyangium</taxon>
    </lineage>
</organism>
<dbReference type="EMBL" id="JAGTJJ010000118">
    <property type="protein sequence ID" value="MDC3989505.1"/>
    <property type="molecule type" value="Genomic_DNA"/>
</dbReference>
<dbReference type="Proteomes" id="UP001151081">
    <property type="component" value="Unassembled WGS sequence"/>
</dbReference>
<protein>
    <submittedName>
        <fullName evidence="2">Uncharacterized protein</fullName>
    </submittedName>
</protein>
<name>A0A9X3XHM2_9BACT</name>
<evidence type="ECO:0000313" key="2">
    <source>
        <dbReference type="EMBL" id="MDC3989505.1"/>
    </source>
</evidence>
<feature type="compositionally biased region" description="Basic and acidic residues" evidence="1">
    <location>
        <begin position="261"/>
        <end position="271"/>
    </location>
</feature>
<evidence type="ECO:0000256" key="1">
    <source>
        <dbReference type="SAM" id="MobiDB-lite"/>
    </source>
</evidence>
<dbReference type="RefSeq" id="WP_272428862.1">
    <property type="nucleotide sequence ID" value="NZ_JAGTJJ010000118.1"/>
</dbReference>
<reference evidence="2 3" key="1">
    <citation type="submission" date="2021-04" db="EMBL/GenBank/DDBJ databases">
        <title>Genome analysis of Polyangium sp.</title>
        <authorList>
            <person name="Li Y."/>
            <person name="Wang J."/>
        </authorList>
    </citation>
    <scope>NUCLEOTIDE SEQUENCE [LARGE SCALE GENOMIC DNA]</scope>
    <source>
        <strain evidence="2 3">SDU14</strain>
    </source>
</reference>
<feature type="region of interest" description="Disordered" evidence="1">
    <location>
        <begin position="218"/>
        <end position="271"/>
    </location>
</feature>
<sequence>MHLLGPLLFTLFAIVAIVMAVIFRSGHHAARAAVVGELARRGIRHYALGGDGTLVPGAPNALDAPTFGILLERSDGMRVSLSPNTTQGAATLPGFGPIHPQLTLVEFDLPLPDQMICAHDRAQAVFGPFPPPAQRTGHPHFDQRFGIFVRPAEGHGYRPTPSDPAPWARSPSAGALFADFYTLGFVALHVHSGRGRMLFAPQAVDGLVAALDTGAALARPHEPRAPMRPPTRLRDEQRARRPHLCVRLHAAISRDTAPPAPHRDRPRGGRA</sequence>
<keyword evidence="3" id="KW-1185">Reference proteome</keyword>